<dbReference type="PATRIC" id="fig|1454003.3.peg.3366"/>
<proteinExistence type="predicted"/>
<accession>A0A011PMH1</accession>
<dbReference type="AlphaFoldDB" id="A0A011PMH1"/>
<dbReference type="STRING" id="1454003.AW10_03308"/>
<name>A0A011PMH1_9PROT</name>
<evidence type="ECO:0000313" key="1">
    <source>
        <dbReference type="EMBL" id="EXI78040.1"/>
    </source>
</evidence>
<gene>
    <name evidence="1" type="ORF">AW10_03308</name>
</gene>
<comment type="caution">
    <text evidence="1">The sequence shown here is derived from an EMBL/GenBank/DDBJ whole genome shotgun (WGS) entry which is preliminary data.</text>
</comment>
<dbReference type="EMBL" id="JEMX01000081">
    <property type="protein sequence ID" value="EXI78040.1"/>
    <property type="molecule type" value="Genomic_DNA"/>
</dbReference>
<dbReference type="Proteomes" id="UP000021816">
    <property type="component" value="Unassembled WGS sequence"/>
</dbReference>
<organism evidence="1 2">
    <name type="scientific">Candidatus Accumulibacter appositus</name>
    <dbReference type="NCBI Taxonomy" id="1454003"/>
    <lineage>
        <taxon>Bacteria</taxon>
        <taxon>Pseudomonadati</taxon>
        <taxon>Pseudomonadota</taxon>
        <taxon>Betaproteobacteria</taxon>
        <taxon>Candidatus Accumulibacter</taxon>
    </lineage>
</organism>
<reference evidence="1 2" key="1">
    <citation type="submission" date="2014-02" db="EMBL/GenBank/DDBJ databases">
        <title>Expanding our view of genomic diversity in Candidatus Accumulibacter clades.</title>
        <authorList>
            <person name="Skennerton C.T."/>
            <person name="Barr J.J."/>
            <person name="Slater F.R."/>
            <person name="Bond P.L."/>
            <person name="Tyson G.W."/>
        </authorList>
    </citation>
    <scope>NUCLEOTIDE SEQUENCE [LARGE SCALE GENOMIC DNA]</scope>
    <source>
        <strain evidence="2">BA-92</strain>
    </source>
</reference>
<sequence length="139" mass="14978">MIVVSDIFDNYLKERVDGQCKELSKLVATQSGLIRSGSFQLQGQGSHLPNEWQNHSGSEQQQGDCGPIAAVILCVPPGPGSSGDSRPICAQRRGIRGQENRAAESHLTQPSHLRRACCCHDSVPYATYTGVPSRAFPCA</sequence>
<evidence type="ECO:0000313" key="2">
    <source>
        <dbReference type="Proteomes" id="UP000021816"/>
    </source>
</evidence>
<protein>
    <submittedName>
        <fullName evidence="1">Uncharacterized protein</fullName>
    </submittedName>
</protein>